<keyword evidence="2" id="KW-0540">Nuclease</keyword>
<dbReference type="GO" id="GO:0016788">
    <property type="term" value="F:hydrolase activity, acting on ester bonds"/>
    <property type="evidence" value="ECO:0007669"/>
    <property type="project" value="InterPro"/>
</dbReference>
<dbReference type="EMBL" id="MT143798">
    <property type="protein sequence ID" value="QJB02649.1"/>
    <property type="molecule type" value="Genomic_DNA"/>
</dbReference>
<dbReference type="GO" id="GO:0004519">
    <property type="term" value="F:endonuclease activity"/>
    <property type="evidence" value="ECO:0007669"/>
    <property type="project" value="UniProtKB-KW"/>
</dbReference>
<gene>
    <name evidence="2" type="ORF">MM171B01125_0013</name>
</gene>
<dbReference type="Gene3D" id="3.90.75.20">
    <property type="match status" value="1"/>
</dbReference>
<dbReference type="Pfam" id="PF07463">
    <property type="entry name" value="NUMOD4"/>
    <property type="match status" value="1"/>
</dbReference>
<dbReference type="InterPro" id="IPR044925">
    <property type="entry name" value="His-Me_finger_sf"/>
</dbReference>
<name>A0A6M3MC36_9ZZZZ</name>
<reference evidence="2" key="1">
    <citation type="submission" date="2020-03" db="EMBL/GenBank/DDBJ databases">
        <title>The deep terrestrial virosphere.</title>
        <authorList>
            <person name="Holmfeldt K."/>
            <person name="Nilsson E."/>
            <person name="Simone D."/>
            <person name="Lopez-Fernandez M."/>
            <person name="Wu X."/>
            <person name="de Brujin I."/>
            <person name="Lundin D."/>
            <person name="Andersson A."/>
            <person name="Bertilsson S."/>
            <person name="Dopson M."/>
        </authorList>
    </citation>
    <scope>NUCLEOTIDE SEQUENCE</scope>
    <source>
        <strain evidence="2">MM171B01125</strain>
    </source>
</reference>
<dbReference type="InterPro" id="IPR010902">
    <property type="entry name" value="NUMOD4"/>
</dbReference>
<accession>A0A6M3MC36</accession>
<organism evidence="2">
    <name type="scientific">viral metagenome</name>
    <dbReference type="NCBI Taxonomy" id="1070528"/>
    <lineage>
        <taxon>unclassified sequences</taxon>
        <taxon>metagenomes</taxon>
        <taxon>organismal metagenomes</taxon>
    </lineage>
</organism>
<keyword evidence="2" id="KW-0255">Endonuclease</keyword>
<dbReference type="SUPFAM" id="SSF54060">
    <property type="entry name" value="His-Me finger endonucleases"/>
    <property type="match status" value="1"/>
</dbReference>
<keyword evidence="2" id="KW-0378">Hydrolase</keyword>
<proteinExistence type="predicted"/>
<sequence length="174" mass="19842">MDNLTEQWKSIPAYEGYEASNLGQIGSRKSPKSGSYSRRILSSCKNGSGYLVVALIKNGKSRSFLVHRLIAMSFLGLPSKENDIIHHKDGNSINNRLDNLEWSNRSKNALDSPNMKGEKSSRAKLKNGEVWLIRKLYAKGIKQIIISKMFKTDPSRINKIIHYVDWKKHGFYQD</sequence>
<dbReference type="AlphaFoldDB" id="A0A6M3MC36"/>
<dbReference type="InterPro" id="IPR003615">
    <property type="entry name" value="HNH_nuc"/>
</dbReference>
<protein>
    <submittedName>
        <fullName evidence="2">Putative homing endonuclease</fullName>
    </submittedName>
</protein>
<evidence type="ECO:0000313" key="2">
    <source>
        <dbReference type="EMBL" id="QJB02649.1"/>
    </source>
</evidence>
<dbReference type="SMART" id="SM00507">
    <property type="entry name" value="HNHc"/>
    <property type="match status" value="1"/>
</dbReference>
<feature type="domain" description="HNH nuclease" evidence="1">
    <location>
        <begin position="60"/>
        <end position="109"/>
    </location>
</feature>
<evidence type="ECO:0000259" key="1">
    <source>
        <dbReference type="SMART" id="SM00507"/>
    </source>
</evidence>
<dbReference type="Pfam" id="PF13392">
    <property type="entry name" value="HNH_3"/>
    <property type="match status" value="1"/>
</dbReference>